<evidence type="ECO:0000313" key="3">
    <source>
        <dbReference type="Proteomes" id="UP000075883"/>
    </source>
</evidence>
<evidence type="ECO:0000313" key="2">
    <source>
        <dbReference type="EnsemblMetazoa" id="ACUA005123-PA"/>
    </source>
</evidence>
<accession>A0A182LYM7</accession>
<dbReference type="EnsemblMetazoa" id="ACUA005123-RA">
    <property type="protein sequence ID" value="ACUA005123-PA"/>
    <property type="gene ID" value="ACUA005123"/>
</dbReference>
<keyword evidence="3" id="KW-1185">Reference proteome</keyword>
<reference evidence="3" key="1">
    <citation type="submission" date="2013-09" db="EMBL/GenBank/DDBJ databases">
        <title>The Genome Sequence of Anopheles culicifacies species A.</title>
        <authorList>
            <consortium name="The Broad Institute Genomics Platform"/>
            <person name="Neafsey D.E."/>
            <person name="Besansky N."/>
            <person name="Howell P."/>
            <person name="Walton C."/>
            <person name="Young S.K."/>
            <person name="Zeng Q."/>
            <person name="Gargeya S."/>
            <person name="Fitzgerald M."/>
            <person name="Haas B."/>
            <person name="Abouelleil A."/>
            <person name="Allen A.W."/>
            <person name="Alvarado L."/>
            <person name="Arachchi H.M."/>
            <person name="Berlin A.M."/>
            <person name="Chapman S.B."/>
            <person name="Gainer-Dewar J."/>
            <person name="Goldberg J."/>
            <person name="Griggs A."/>
            <person name="Gujja S."/>
            <person name="Hansen M."/>
            <person name="Howarth C."/>
            <person name="Imamovic A."/>
            <person name="Ireland A."/>
            <person name="Larimer J."/>
            <person name="McCowan C."/>
            <person name="Murphy C."/>
            <person name="Pearson M."/>
            <person name="Poon T.W."/>
            <person name="Priest M."/>
            <person name="Roberts A."/>
            <person name="Saif S."/>
            <person name="Shea T."/>
            <person name="Sisk P."/>
            <person name="Sykes S."/>
            <person name="Wortman J."/>
            <person name="Nusbaum C."/>
            <person name="Birren B."/>
        </authorList>
    </citation>
    <scope>NUCLEOTIDE SEQUENCE [LARGE SCALE GENOMIC DNA]</scope>
    <source>
        <strain evidence="3">A-37</strain>
    </source>
</reference>
<organism evidence="2 3">
    <name type="scientific">Anopheles culicifacies</name>
    <dbReference type="NCBI Taxonomy" id="139723"/>
    <lineage>
        <taxon>Eukaryota</taxon>
        <taxon>Metazoa</taxon>
        <taxon>Ecdysozoa</taxon>
        <taxon>Arthropoda</taxon>
        <taxon>Hexapoda</taxon>
        <taxon>Insecta</taxon>
        <taxon>Pterygota</taxon>
        <taxon>Neoptera</taxon>
        <taxon>Endopterygota</taxon>
        <taxon>Diptera</taxon>
        <taxon>Nematocera</taxon>
        <taxon>Culicoidea</taxon>
        <taxon>Culicidae</taxon>
        <taxon>Anophelinae</taxon>
        <taxon>Anopheles</taxon>
        <taxon>culicifacies species complex</taxon>
    </lineage>
</organism>
<protein>
    <submittedName>
        <fullName evidence="2">Uncharacterized protein</fullName>
    </submittedName>
</protein>
<dbReference type="EMBL" id="AXCM01010536">
    <property type="status" value="NOT_ANNOTATED_CDS"/>
    <property type="molecule type" value="Genomic_DNA"/>
</dbReference>
<name>A0A182LYM7_9DIPT</name>
<reference evidence="2" key="2">
    <citation type="submission" date="2020-05" db="UniProtKB">
        <authorList>
            <consortium name="EnsemblMetazoa"/>
        </authorList>
    </citation>
    <scope>IDENTIFICATION</scope>
    <source>
        <strain evidence="2">A-37</strain>
    </source>
</reference>
<feature type="region of interest" description="Disordered" evidence="1">
    <location>
        <begin position="175"/>
        <end position="204"/>
    </location>
</feature>
<dbReference type="Proteomes" id="UP000075883">
    <property type="component" value="Unassembled WGS sequence"/>
</dbReference>
<proteinExistence type="predicted"/>
<sequence>MDHNILDRVDGVVFRARNVGSSHLHRLGEWRRVAYTVSSRKNPALVQDAATARMSTGGTTQGYYEREVFDRRIRTIDDLTMIDRISYSTGVGETQPEISVKFPIYECDERSRDWTVRCLVPLTNAQMSVDLCKTGENPDQQFLNRCAKELQVLGLSCPQPVAVADIAKNMQVHKPPPMASYESPNLPKVPKPPSTSYRKDKFSL</sequence>
<dbReference type="AlphaFoldDB" id="A0A182LYM7"/>
<evidence type="ECO:0000256" key="1">
    <source>
        <dbReference type="SAM" id="MobiDB-lite"/>
    </source>
</evidence>
<dbReference type="VEuPathDB" id="VectorBase:ACUA005123"/>